<accession>A0A839AFW1</accession>
<evidence type="ECO:0000313" key="1">
    <source>
        <dbReference type="EMBL" id="MBA5777439.1"/>
    </source>
</evidence>
<dbReference type="RefSeq" id="WP_182164850.1">
    <property type="nucleotide sequence ID" value="NZ_JACFXV010000050.1"/>
</dbReference>
<reference evidence="1 2" key="1">
    <citation type="submission" date="2020-07" db="EMBL/GenBank/DDBJ databases">
        <title>Stappia sp., F7233, whole genome shotgun sequencing project.</title>
        <authorList>
            <person name="Jiang S."/>
            <person name="Liu Z.W."/>
            <person name="Du Z.J."/>
        </authorList>
    </citation>
    <scope>NUCLEOTIDE SEQUENCE [LARGE SCALE GENOMIC DNA]</scope>
    <source>
        <strain evidence="1 2">F7233</strain>
    </source>
</reference>
<comment type="caution">
    <text evidence="1">The sequence shown here is derived from an EMBL/GenBank/DDBJ whole genome shotgun (WGS) entry which is preliminary data.</text>
</comment>
<protein>
    <submittedName>
        <fullName evidence="1">Uncharacterized protein</fullName>
    </submittedName>
</protein>
<dbReference type="AlphaFoldDB" id="A0A839AFW1"/>
<proteinExistence type="predicted"/>
<name>A0A839AFW1_9HYPH</name>
<gene>
    <name evidence="1" type="ORF">H2509_09915</name>
</gene>
<dbReference type="EMBL" id="JACFXV010000050">
    <property type="protein sequence ID" value="MBA5777439.1"/>
    <property type="molecule type" value="Genomic_DNA"/>
</dbReference>
<evidence type="ECO:0000313" key="2">
    <source>
        <dbReference type="Proteomes" id="UP000541109"/>
    </source>
</evidence>
<sequence length="74" mass="8369">MTRALRKCLAGLMVRAFMIFPLAVRRLCSRQLHEDIALRSVAIRWGALNSAQRARFLDANGSEIIALLREEGML</sequence>
<keyword evidence="2" id="KW-1185">Reference proteome</keyword>
<organism evidence="1 2">
    <name type="scientific">Stappia albiluteola</name>
    <dbReference type="NCBI Taxonomy" id="2758565"/>
    <lineage>
        <taxon>Bacteria</taxon>
        <taxon>Pseudomonadati</taxon>
        <taxon>Pseudomonadota</taxon>
        <taxon>Alphaproteobacteria</taxon>
        <taxon>Hyphomicrobiales</taxon>
        <taxon>Stappiaceae</taxon>
        <taxon>Stappia</taxon>
    </lineage>
</organism>
<dbReference type="Proteomes" id="UP000541109">
    <property type="component" value="Unassembled WGS sequence"/>
</dbReference>